<evidence type="ECO:0000256" key="2">
    <source>
        <dbReference type="ARBA" id="ARBA00009511"/>
    </source>
</evidence>
<dbReference type="GO" id="GO:0003785">
    <property type="term" value="F:actin monomer binding"/>
    <property type="evidence" value="ECO:0007669"/>
    <property type="project" value="InterPro"/>
</dbReference>
<evidence type="ECO:0000256" key="1">
    <source>
        <dbReference type="ARBA" id="ARBA00004245"/>
    </source>
</evidence>
<dbReference type="AlphaFoldDB" id="A0A0K2U1G1"/>
<evidence type="ECO:0008006" key="7">
    <source>
        <dbReference type="Google" id="ProtNLM"/>
    </source>
</evidence>
<keyword evidence="3" id="KW-0963">Cytoplasm</keyword>
<dbReference type="Pfam" id="PF01290">
    <property type="entry name" value="Thymosin"/>
    <property type="match status" value="2"/>
</dbReference>
<name>A0A0K2U1G1_LEPSM</name>
<evidence type="ECO:0000256" key="4">
    <source>
        <dbReference type="ARBA" id="ARBA00023212"/>
    </source>
</evidence>
<keyword evidence="4" id="KW-0206">Cytoskeleton</keyword>
<dbReference type="FunFam" id="1.20.5.520:FF:000001">
    <property type="entry name" value="Thymosin beta"/>
    <property type="match status" value="1"/>
</dbReference>
<dbReference type="GO" id="GO:0005856">
    <property type="term" value="C:cytoskeleton"/>
    <property type="evidence" value="ECO:0007669"/>
    <property type="project" value="UniProtKB-SubCell"/>
</dbReference>
<comment type="similarity">
    <text evidence="2">Belongs to the thymosin beta family.</text>
</comment>
<sequence>MTKHIGDGQKIPSGVLKGVESFSTNDLKHTKTREPASGPEMMQAELAHQHSLKEVTVFNKDNLKNIVVQEKNTLPDKEAIEQEAKHFQFKDGIEKFDKESLTHTETVEKNTLPSNEIIQLEKSA</sequence>
<comment type="subcellular location">
    <subcellularLocation>
        <location evidence="1">Cytoplasm</location>
        <location evidence="1">Cytoskeleton</location>
    </subcellularLocation>
</comment>
<accession>A0A0K2U1G1</accession>
<dbReference type="InterPro" id="IPR001152">
    <property type="entry name" value="Beta-thymosin"/>
</dbReference>
<dbReference type="PANTHER" id="PTHR20940:SF1">
    <property type="entry name" value="CIBOULOT, ISOFORM A"/>
    <property type="match status" value="1"/>
</dbReference>
<dbReference type="GO" id="GO:0005829">
    <property type="term" value="C:cytosol"/>
    <property type="evidence" value="ECO:0007669"/>
    <property type="project" value="TreeGrafter"/>
</dbReference>
<reference evidence="6" key="1">
    <citation type="submission" date="2014-05" db="EMBL/GenBank/DDBJ databases">
        <authorList>
            <person name="Chronopoulou M."/>
        </authorList>
    </citation>
    <scope>NUCLEOTIDE SEQUENCE</scope>
    <source>
        <tissue evidence="6">Whole organism</tissue>
    </source>
</reference>
<organism evidence="6">
    <name type="scientific">Lepeophtheirus salmonis</name>
    <name type="common">Salmon louse</name>
    <name type="synonym">Caligus salmonis</name>
    <dbReference type="NCBI Taxonomy" id="72036"/>
    <lineage>
        <taxon>Eukaryota</taxon>
        <taxon>Metazoa</taxon>
        <taxon>Ecdysozoa</taxon>
        <taxon>Arthropoda</taxon>
        <taxon>Crustacea</taxon>
        <taxon>Multicrustacea</taxon>
        <taxon>Hexanauplia</taxon>
        <taxon>Copepoda</taxon>
        <taxon>Siphonostomatoida</taxon>
        <taxon>Caligidae</taxon>
        <taxon>Lepeophtheirus</taxon>
    </lineage>
</organism>
<evidence type="ECO:0000256" key="5">
    <source>
        <dbReference type="SAM" id="MobiDB-lite"/>
    </source>
</evidence>
<dbReference type="PANTHER" id="PTHR20940">
    <property type="entry name" value="TETRA THYMOSIN"/>
    <property type="match status" value="1"/>
</dbReference>
<feature type="region of interest" description="Disordered" evidence="5">
    <location>
        <begin position="1"/>
        <end position="37"/>
    </location>
</feature>
<proteinExistence type="inferred from homology"/>
<dbReference type="Gene3D" id="1.20.5.520">
    <property type="entry name" value="Single helix bin"/>
    <property type="match status" value="2"/>
</dbReference>
<dbReference type="OrthoDB" id="2151618at2759"/>
<dbReference type="GO" id="GO:0007015">
    <property type="term" value="P:actin filament organization"/>
    <property type="evidence" value="ECO:0007669"/>
    <property type="project" value="InterPro"/>
</dbReference>
<evidence type="ECO:0000256" key="3">
    <source>
        <dbReference type="ARBA" id="ARBA00022490"/>
    </source>
</evidence>
<evidence type="ECO:0000313" key="6">
    <source>
        <dbReference type="EMBL" id="CDW31486.1"/>
    </source>
</evidence>
<dbReference type="EMBL" id="HACA01014125">
    <property type="protein sequence ID" value="CDW31486.1"/>
    <property type="molecule type" value="Transcribed_RNA"/>
</dbReference>
<dbReference type="InterPro" id="IPR038386">
    <property type="entry name" value="Beta-thymosin_sf"/>
</dbReference>
<protein>
    <recommendedName>
        <fullName evidence="7">Thymosin beta</fullName>
    </recommendedName>
</protein>
<dbReference type="SMART" id="SM00152">
    <property type="entry name" value="THY"/>
    <property type="match status" value="2"/>
</dbReference>